<dbReference type="WBParaSite" id="RSKR_0000297800.1">
    <property type="protein sequence ID" value="RSKR_0000297800.1"/>
    <property type="gene ID" value="RSKR_0000297800"/>
</dbReference>
<protein>
    <submittedName>
        <fullName evidence="2">Mannose-P-dolichol utilization defect 1 protein homolog</fullName>
    </submittedName>
</protein>
<sequence>MAFNFLQSKVHDAIHFLFPKNCFEEIILNFNILHKECVPLVLSRGLGLGVTIGSILLFMPQILKIFAAKSGKGISLSSQLLALIAATGTAAYSYSSGFVFSQWGDSLFVAIQIAVIIMQILFYSSQSAFAFAFLAACWATFLAIAYNYIPFSVLTLLQTATIPIMVISKGIQIYENQKNKSTGVLSFISATLSLAGCLARVFTSIQETGDNLIIVSFGIAALLNGVIFAQFLMFWNSTAMKIKTKKSQ</sequence>
<dbReference type="Proteomes" id="UP000095286">
    <property type="component" value="Unplaced"/>
</dbReference>
<accession>A0AC35TQE2</accession>
<evidence type="ECO:0000313" key="2">
    <source>
        <dbReference type="WBParaSite" id="RSKR_0000297800.1"/>
    </source>
</evidence>
<evidence type="ECO:0000313" key="1">
    <source>
        <dbReference type="Proteomes" id="UP000095286"/>
    </source>
</evidence>
<reference evidence="2" key="1">
    <citation type="submission" date="2016-11" db="UniProtKB">
        <authorList>
            <consortium name="WormBaseParasite"/>
        </authorList>
    </citation>
    <scope>IDENTIFICATION</scope>
    <source>
        <strain evidence="2">KR3021</strain>
    </source>
</reference>
<proteinExistence type="predicted"/>
<name>A0AC35TQE2_9BILA</name>
<organism evidence="1 2">
    <name type="scientific">Rhabditophanes sp. KR3021</name>
    <dbReference type="NCBI Taxonomy" id="114890"/>
    <lineage>
        <taxon>Eukaryota</taxon>
        <taxon>Metazoa</taxon>
        <taxon>Ecdysozoa</taxon>
        <taxon>Nematoda</taxon>
        <taxon>Chromadorea</taxon>
        <taxon>Rhabditida</taxon>
        <taxon>Tylenchina</taxon>
        <taxon>Panagrolaimomorpha</taxon>
        <taxon>Strongyloidoidea</taxon>
        <taxon>Alloionematidae</taxon>
        <taxon>Rhabditophanes</taxon>
    </lineage>
</organism>